<proteinExistence type="inferred from homology"/>
<dbReference type="KEGG" id="rul:UC8_41350"/>
<dbReference type="OrthoDB" id="261885at2"/>
<evidence type="ECO:0000313" key="4">
    <source>
        <dbReference type="Proteomes" id="UP000325286"/>
    </source>
</evidence>
<dbReference type="Pfam" id="PF08450">
    <property type="entry name" value="SGL"/>
    <property type="match status" value="1"/>
</dbReference>
<dbReference type="GO" id="GO:0005509">
    <property type="term" value="F:calcium ion binding"/>
    <property type="evidence" value="ECO:0007669"/>
    <property type="project" value="TreeGrafter"/>
</dbReference>
<dbReference type="GO" id="GO:0019853">
    <property type="term" value="P:L-ascorbic acid biosynthetic process"/>
    <property type="evidence" value="ECO:0007669"/>
    <property type="project" value="TreeGrafter"/>
</dbReference>
<gene>
    <name evidence="3" type="ORF">UC8_41350</name>
</gene>
<dbReference type="InterPro" id="IPR013658">
    <property type="entry name" value="SGL"/>
</dbReference>
<dbReference type="InterPro" id="IPR011042">
    <property type="entry name" value="6-blade_b-propeller_TolB-like"/>
</dbReference>
<dbReference type="RefSeq" id="WP_068141610.1">
    <property type="nucleotide sequence ID" value="NZ_CP042914.1"/>
</dbReference>
<dbReference type="SUPFAM" id="SSF63829">
    <property type="entry name" value="Calcium-dependent phosphotriesterase"/>
    <property type="match status" value="1"/>
</dbReference>
<organism evidence="3 4">
    <name type="scientific">Roseimaritima ulvae</name>
    <dbReference type="NCBI Taxonomy" id="980254"/>
    <lineage>
        <taxon>Bacteria</taxon>
        <taxon>Pseudomonadati</taxon>
        <taxon>Planctomycetota</taxon>
        <taxon>Planctomycetia</taxon>
        <taxon>Pirellulales</taxon>
        <taxon>Pirellulaceae</taxon>
        <taxon>Roseimaritima</taxon>
    </lineage>
</organism>
<comment type="similarity">
    <text evidence="1">Belongs to the SMP-30/CGR1 family.</text>
</comment>
<dbReference type="PANTHER" id="PTHR10907">
    <property type="entry name" value="REGUCALCIN"/>
    <property type="match status" value="1"/>
</dbReference>
<evidence type="ECO:0000313" key="3">
    <source>
        <dbReference type="EMBL" id="QEG42103.1"/>
    </source>
</evidence>
<accession>A0A5B9R6W7</accession>
<dbReference type="Proteomes" id="UP000325286">
    <property type="component" value="Chromosome"/>
</dbReference>
<evidence type="ECO:0000259" key="2">
    <source>
        <dbReference type="Pfam" id="PF08450"/>
    </source>
</evidence>
<dbReference type="EMBL" id="CP042914">
    <property type="protein sequence ID" value="QEG42103.1"/>
    <property type="molecule type" value="Genomic_DNA"/>
</dbReference>
<dbReference type="PANTHER" id="PTHR10907:SF47">
    <property type="entry name" value="REGUCALCIN"/>
    <property type="match status" value="1"/>
</dbReference>
<evidence type="ECO:0000256" key="1">
    <source>
        <dbReference type="ARBA" id="ARBA00008853"/>
    </source>
</evidence>
<sequence length="324" mass="35714">MSATTIAQRLYRSSEEALRFLPEGPYPLGESRFSWVAIQHGADAQHGSLNVFDLVSSDNRSHLLPGRPGFAFPCDNDRHFIVGCERQVGLFDPVEGVWDPMVAAVDSDVENTIINDAVLFDGNLIFGTKDLEFQTKKAGLYLFRGADRTLIQLRDDQICSNGKAVATVDGQTWLYDIDSPTREIVKYRLDVAAGTLTDRQVVVDLTADPAVPDGMILTPDETGVIVSMYNPGEAEAGETRWYDIASGQLRHTWQTPFSPQNTCPNLVRHQGKVYLVITTAVEHMPLDRQQRASEAGSLFFALTDFDSVGNAPTYPMPAMDDPAS</sequence>
<dbReference type="Gene3D" id="2.120.10.30">
    <property type="entry name" value="TolB, C-terminal domain"/>
    <property type="match status" value="1"/>
</dbReference>
<dbReference type="GO" id="GO:0004341">
    <property type="term" value="F:gluconolactonase activity"/>
    <property type="evidence" value="ECO:0007669"/>
    <property type="project" value="TreeGrafter"/>
</dbReference>
<dbReference type="AlphaFoldDB" id="A0A5B9R6W7"/>
<feature type="domain" description="SMP-30/Gluconolactonase/LRE-like region" evidence="2">
    <location>
        <begin position="21"/>
        <end position="280"/>
    </location>
</feature>
<name>A0A5B9R6W7_9BACT</name>
<keyword evidence="4" id="KW-1185">Reference proteome</keyword>
<reference evidence="3 4" key="1">
    <citation type="submission" date="2019-08" db="EMBL/GenBank/DDBJ databases">
        <title>Deep-cultivation of Planctomycetes and their phenomic and genomic characterization uncovers novel biology.</title>
        <authorList>
            <person name="Wiegand S."/>
            <person name="Jogler M."/>
            <person name="Boedeker C."/>
            <person name="Pinto D."/>
            <person name="Vollmers J."/>
            <person name="Rivas-Marin E."/>
            <person name="Kohn T."/>
            <person name="Peeters S.H."/>
            <person name="Heuer A."/>
            <person name="Rast P."/>
            <person name="Oberbeckmann S."/>
            <person name="Bunk B."/>
            <person name="Jeske O."/>
            <person name="Meyerdierks A."/>
            <person name="Storesund J.E."/>
            <person name="Kallscheuer N."/>
            <person name="Luecker S."/>
            <person name="Lage O.M."/>
            <person name="Pohl T."/>
            <person name="Merkel B.J."/>
            <person name="Hornburger P."/>
            <person name="Mueller R.-W."/>
            <person name="Bruemmer F."/>
            <person name="Labrenz M."/>
            <person name="Spormann A.M."/>
            <person name="Op den Camp H."/>
            <person name="Overmann J."/>
            <person name="Amann R."/>
            <person name="Jetten M.S.M."/>
            <person name="Mascher T."/>
            <person name="Medema M.H."/>
            <person name="Devos D.P."/>
            <person name="Kaster A.-K."/>
            <person name="Ovreas L."/>
            <person name="Rohde M."/>
            <person name="Galperin M.Y."/>
            <person name="Jogler C."/>
        </authorList>
    </citation>
    <scope>NUCLEOTIDE SEQUENCE [LARGE SCALE GENOMIC DNA]</scope>
    <source>
        <strain evidence="3 4">UC8</strain>
    </source>
</reference>
<protein>
    <submittedName>
        <fullName evidence="3">SMP-30/Gluconolaconase/LRE-like region</fullName>
    </submittedName>
</protein>